<keyword evidence="1" id="KW-0472">Membrane</keyword>
<evidence type="ECO:0000256" key="1">
    <source>
        <dbReference type="SAM" id="Phobius"/>
    </source>
</evidence>
<organism evidence="2 3">
    <name type="scientific">Flavobacterium silvaticum</name>
    <dbReference type="NCBI Taxonomy" id="1852020"/>
    <lineage>
        <taxon>Bacteria</taxon>
        <taxon>Pseudomonadati</taxon>
        <taxon>Bacteroidota</taxon>
        <taxon>Flavobacteriia</taxon>
        <taxon>Flavobacteriales</taxon>
        <taxon>Flavobacteriaceae</taxon>
        <taxon>Flavobacterium</taxon>
    </lineage>
</organism>
<evidence type="ECO:0000313" key="3">
    <source>
        <dbReference type="Proteomes" id="UP000712080"/>
    </source>
</evidence>
<comment type="caution">
    <text evidence="2">The sequence shown here is derived from an EMBL/GenBank/DDBJ whole genome shotgun (WGS) entry which is preliminary data.</text>
</comment>
<name>A0A972FVX2_9FLAO</name>
<dbReference type="EMBL" id="JAAMPU010000107">
    <property type="protein sequence ID" value="NMH29002.1"/>
    <property type="molecule type" value="Genomic_DNA"/>
</dbReference>
<feature type="transmembrane region" description="Helical" evidence="1">
    <location>
        <begin position="30"/>
        <end position="50"/>
    </location>
</feature>
<dbReference type="RefSeq" id="WP_169528104.1">
    <property type="nucleotide sequence ID" value="NZ_JAAMPU010000107.1"/>
</dbReference>
<dbReference type="AlphaFoldDB" id="A0A972FVX2"/>
<dbReference type="Proteomes" id="UP000712080">
    <property type="component" value="Unassembled WGS sequence"/>
</dbReference>
<proteinExistence type="predicted"/>
<sequence>MKNKYVLLVLVLLNAMVLLGQIWPEGAPPFARKINIIFLICSLLYFVVAFSKGKK</sequence>
<keyword evidence="3" id="KW-1185">Reference proteome</keyword>
<protein>
    <submittedName>
        <fullName evidence="2">Uncharacterized protein</fullName>
    </submittedName>
</protein>
<reference evidence="2" key="1">
    <citation type="submission" date="2020-02" db="EMBL/GenBank/DDBJ databases">
        <title>Flavobacterium sp. genome.</title>
        <authorList>
            <person name="Jung H.S."/>
            <person name="Baek J.H."/>
            <person name="Jeon C.O."/>
        </authorList>
    </citation>
    <scope>NUCLEOTIDE SEQUENCE</scope>
    <source>
        <strain evidence="2">SE-s28</strain>
    </source>
</reference>
<evidence type="ECO:0000313" key="2">
    <source>
        <dbReference type="EMBL" id="NMH29002.1"/>
    </source>
</evidence>
<keyword evidence="1" id="KW-0812">Transmembrane</keyword>
<gene>
    <name evidence="2" type="ORF">G6047_13235</name>
</gene>
<keyword evidence="1" id="KW-1133">Transmembrane helix</keyword>
<accession>A0A972FVX2</accession>